<keyword evidence="3" id="KW-1185">Reference proteome</keyword>
<dbReference type="InterPro" id="IPR007627">
    <property type="entry name" value="RNA_pol_sigma70_r2"/>
</dbReference>
<name>A0ABR8W921_9BACL</name>
<dbReference type="EMBL" id="JACSPU010000001">
    <property type="protein sequence ID" value="MBD8013518.1"/>
    <property type="molecule type" value="Genomic_DNA"/>
</dbReference>
<feature type="domain" description="RNA polymerase sigma-70 region 2" evidence="1">
    <location>
        <begin position="10"/>
        <end position="74"/>
    </location>
</feature>
<sequence length="160" mass="18785">MKDFEEVAVQYAPMISALIRKLHIYRDYDTFRQIGNIALWQAWQRFEDSKGNFTPFAYRSIQGAMLDELKREAKRNDRGSCTDNGVREKAEETVIEELPEWLEVNQLTAHEKWLLDALFVKGFSLPELAELEKISLAGMKKRRERLLKKLKVTTPHPFKK</sequence>
<dbReference type="SUPFAM" id="SSF88946">
    <property type="entry name" value="Sigma2 domain of RNA polymerase sigma factors"/>
    <property type="match status" value="1"/>
</dbReference>
<dbReference type="InterPro" id="IPR013324">
    <property type="entry name" value="RNA_pol_sigma_r3/r4-like"/>
</dbReference>
<dbReference type="NCBIfam" id="TIGR02937">
    <property type="entry name" value="sigma70-ECF"/>
    <property type="match status" value="1"/>
</dbReference>
<proteinExistence type="predicted"/>
<dbReference type="RefSeq" id="WP_191713761.1">
    <property type="nucleotide sequence ID" value="NZ_JACSPU010000001.1"/>
</dbReference>
<evidence type="ECO:0000259" key="1">
    <source>
        <dbReference type="Pfam" id="PF04542"/>
    </source>
</evidence>
<reference evidence="2 3" key="1">
    <citation type="submission" date="2020-08" db="EMBL/GenBank/DDBJ databases">
        <title>A Genomic Blueprint of the Chicken Gut Microbiome.</title>
        <authorList>
            <person name="Gilroy R."/>
            <person name="Ravi A."/>
            <person name="Getino M."/>
            <person name="Pursley I."/>
            <person name="Horton D.L."/>
            <person name="Alikhan N.-F."/>
            <person name="Baker D."/>
            <person name="Gharbi K."/>
            <person name="Hall N."/>
            <person name="Watson M."/>
            <person name="Adriaenssens E.M."/>
            <person name="Foster-Nyarko E."/>
            <person name="Jarju S."/>
            <person name="Secka A."/>
            <person name="Antonio M."/>
            <person name="Oren A."/>
            <person name="Chaudhuri R."/>
            <person name="La Ragione R.M."/>
            <person name="Hildebrand F."/>
            <person name="Pallen M.J."/>
        </authorList>
    </citation>
    <scope>NUCLEOTIDE SEQUENCE [LARGE SCALE GENOMIC DNA]</scope>
    <source>
        <strain evidence="2 3">Sa1BUA13</strain>
    </source>
</reference>
<evidence type="ECO:0000313" key="3">
    <source>
        <dbReference type="Proteomes" id="UP000658980"/>
    </source>
</evidence>
<organism evidence="2 3">
    <name type="scientific">Planococcus wigleyi</name>
    <dbReference type="NCBI Taxonomy" id="2762216"/>
    <lineage>
        <taxon>Bacteria</taxon>
        <taxon>Bacillati</taxon>
        <taxon>Bacillota</taxon>
        <taxon>Bacilli</taxon>
        <taxon>Bacillales</taxon>
        <taxon>Caryophanaceae</taxon>
        <taxon>Planococcus</taxon>
    </lineage>
</organism>
<gene>
    <name evidence="2" type="ORF">H9630_01715</name>
</gene>
<evidence type="ECO:0000313" key="2">
    <source>
        <dbReference type="EMBL" id="MBD8013518.1"/>
    </source>
</evidence>
<dbReference type="SUPFAM" id="SSF88659">
    <property type="entry name" value="Sigma3 and sigma4 domains of RNA polymerase sigma factors"/>
    <property type="match status" value="1"/>
</dbReference>
<comment type="caution">
    <text evidence="2">The sequence shown here is derived from an EMBL/GenBank/DDBJ whole genome shotgun (WGS) entry which is preliminary data.</text>
</comment>
<dbReference type="Proteomes" id="UP000658980">
    <property type="component" value="Unassembled WGS sequence"/>
</dbReference>
<dbReference type="InterPro" id="IPR013325">
    <property type="entry name" value="RNA_pol_sigma_r2"/>
</dbReference>
<dbReference type="InterPro" id="IPR014284">
    <property type="entry name" value="RNA_pol_sigma-70_dom"/>
</dbReference>
<dbReference type="Pfam" id="PF04542">
    <property type="entry name" value="Sigma70_r2"/>
    <property type="match status" value="1"/>
</dbReference>
<protein>
    <submittedName>
        <fullName evidence="2">Sigma-70 family RNA polymerase sigma factor</fullName>
    </submittedName>
</protein>
<accession>A0ABR8W921</accession>
<dbReference type="Gene3D" id="1.10.1740.10">
    <property type="match status" value="1"/>
</dbReference>